<keyword evidence="2" id="KW-1185">Reference proteome</keyword>
<proteinExistence type="predicted"/>
<sequence length="64" mass="6922">MRPLRLLRYSCADPCGSGLSRDIHGIASGSEQLVPHSFNFTTASLEALPPLKHCNNLISDSRLG</sequence>
<protein>
    <submittedName>
        <fullName evidence="1">Uncharacterized protein</fullName>
    </submittedName>
</protein>
<reference evidence="1 2" key="1">
    <citation type="submission" date="2014-04" db="EMBL/GenBank/DDBJ databases">
        <authorList>
            <consortium name="DOE Joint Genome Institute"/>
            <person name="Kuo A."/>
            <person name="Kohler A."/>
            <person name="Costa M.D."/>
            <person name="Nagy L.G."/>
            <person name="Floudas D."/>
            <person name="Copeland A."/>
            <person name="Barry K.W."/>
            <person name="Cichocki N."/>
            <person name="Veneault-Fourrey C."/>
            <person name="LaButti K."/>
            <person name="Lindquist E.A."/>
            <person name="Lipzen A."/>
            <person name="Lundell T."/>
            <person name="Morin E."/>
            <person name="Murat C."/>
            <person name="Sun H."/>
            <person name="Tunlid A."/>
            <person name="Henrissat B."/>
            <person name="Grigoriev I.V."/>
            <person name="Hibbett D.S."/>
            <person name="Martin F."/>
            <person name="Nordberg H.P."/>
            <person name="Cantor M.N."/>
            <person name="Hua S.X."/>
        </authorList>
    </citation>
    <scope>NUCLEOTIDE SEQUENCE [LARGE SCALE GENOMIC DNA]</scope>
    <source>
        <strain evidence="1 2">Marx 270</strain>
    </source>
</reference>
<accession>A0A0C3JNZ2</accession>
<dbReference type="HOGENOM" id="CLU_2868628_0_0_1"/>
<evidence type="ECO:0000313" key="2">
    <source>
        <dbReference type="Proteomes" id="UP000054217"/>
    </source>
</evidence>
<gene>
    <name evidence="1" type="ORF">M404DRAFT_1004889</name>
</gene>
<evidence type="ECO:0000313" key="1">
    <source>
        <dbReference type="EMBL" id="KIN99211.1"/>
    </source>
</evidence>
<reference evidence="2" key="2">
    <citation type="submission" date="2015-01" db="EMBL/GenBank/DDBJ databases">
        <title>Evolutionary Origins and Diversification of the Mycorrhizal Mutualists.</title>
        <authorList>
            <consortium name="DOE Joint Genome Institute"/>
            <consortium name="Mycorrhizal Genomics Consortium"/>
            <person name="Kohler A."/>
            <person name="Kuo A."/>
            <person name="Nagy L.G."/>
            <person name="Floudas D."/>
            <person name="Copeland A."/>
            <person name="Barry K.W."/>
            <person name="Cichocki N."/>
            <person name="Veneault-Fourrey C."/>
            <person name="LaButti K."/>
            <person name="Lindquist E.A."/>
            <person name="Lipzen A."/>
            <person name="Lundell T."/>
            <person name="Morin E."/>
            <person name="Murat C."/>
            <person name="Riley R."/>
            <person name="Ohm R."/>
            <person name="Sun H."/>
            <person name="Tunlid A."/>
            <person name="Henrissat B."/>
            <person name="Grigoriev I.V."/>
            <person name="Hibbett D.S."/>
            <person name="Martin F."/>
        </authorList>
    </citation>
    <scope>NUCLEOTIDE SEQUENCE [LARGE SCALE GENOMIC DNA]</scope>
    <source>
        <strain evidence="2">Marx 270</strain>
    </source>
</reference>
<dbReference type="InParanoid" id="A0A0C3JNZ2"/>
<dbReference type="EMBL" id="KN832007">
    <property type="protein sequence ID" value="KIN99211.1"/>
    <property type="molecule type" value="Genomic_DNA"/>
</dbReference>
<organism evidence="1 2">
    <name type="scientific">Pisolithus tinctorius Marx 270</name>
    <dbReference type="NCBI Taxonomy" id="870435"/>
    <lineage>
        <taxon>Eukaryota</taxon>
        <taxon>Fungi</taxon>
        <taxon>Dikarya</taxon>
        <taxon>Basidiomycota</taxon>
        <taxon>Agaricomycotina</taxon>
        <taxon>Agaricomycetes</taxon>
        <taxon>Agaricomycetidae</taxon>
        <taxon>Boletales</taxon>
        <taxon>Sclerodermatineae</taxon>
        <taxon>Pisolithaceae</taxon>
        <taxon>Pisolithus</taxon>
    </lineage>
</organism>
<dbReference type="Proteomes" id="UP000054217">
    <property type="component" value="Unassembled WGS sequence"/>
</dbReference>
<dbReference type="AlphaFoldDB" id="A0A0C3JNZ2"/>
<name>A0A0C3JNZ2_PISTI</name>